<evidence type="ECO:0000256" key="9">
    <source>
        <dbReference type="ARBA" id="ARBA00022989"/>
    </source>
</evidence>
<comment type="similarity">
    <text evidence="2">Belongs to the TrkH potassium transport family.</text>
</comment>
<dbReference type="AlphaFoldDB" id="A0A6G7PT92"/>
<keyword evidence="4" id="KW-1003">Cell membrane</keyword>
<keyword evidence="8" id="KW-0630">Potassium</keyword>
<evidence type="ECO:0000313" key="12">
    <source>
        <dbReference type="EMBL" id="QIJ70807.1"/>
    </source>
</evidence>
<comment type="subcellular location">
    <subcellularLocation>
        <location evidence="1">Cell inner membrane</location>
        <topology evidence="1">Multi-pass membrane protein</topology>
    </subcellularLocation>
</comment>
<evidence type="ECO:0000256" key="8">
    <source>
        <dbReference type="ARBA" id="ARBA00022958"/>
    </source>
</evidence>
<evidence type="ECO:0000256" key="1">
    <source>
        <dbReference type="ARBA" id="ARBA00004429"/>
    </source>
</evidence>
<evidence type="ECO:0000256" key="5">
    <source>
        <dbReference type="ARBA" id="ARBA00022519"/>
    </source>
</evidence>
<evidence type="ECO:0000256" key="10">
    <source>
        <dbReference type="ARBA" id="ARBA00023065"/>
    </source>
</evidence>
<evidence type="ECO:0000256" key="3">
    <source>
        <dbReference type="ARBA" id="ARBA00022448"/>
    </source>
</evidence>
<evidence type="ECO:0000313" key="13">
    <source>
        <dbReference type="Proteomes" id="UP000502179"/>
    </source>
</evidence>
<dbReference type="PIRSF" id="PIRSF006247">
    <property type="entry name" value="TrkH"/>
    <property type="match status" value="1"/>
</dbReference>
<keyword evidence="13" id="KW-1185">Reference proteome</keyword>
<dbReference type="GO" id="GO:0015379">
    <property type="term" value="F:potassium:chloride symporter activity"/>
    <property type="evidence" value="ECO:0007669"/>
    <property type="project" value="InterPro"/>
</dbReference>
<protein>
    <submittedName>
        <fullName evidence="12">TrkH family potassium uptake protein</fullName>
    </submittedName>
</protein>
<accession>A0A6G7PT92</accession>
<dbReference type="Pfam" id="PF02386">
    <property type="entry name" value="TrkH"/>
    <property type="match status" value="1"/>
</dbReference>
<keyword evidence="10" id="KW-0406">Ion transport</keyword>
<evidence type="ECO:0000256" key="6">
    <source>
        <dbReference type="ARBA" id="ARBA00022538"/>
    </source>
</evidence>
<dbReference type="GO" id="GO:0005886">
    <property type="term" value="C:plasma membrane"/>
    <property type="evidence" value="ECO:0007669"/>
    <property type="project" value="UniProtKB-SubCell"/>
</dbReference>
<name>A0A6G7PT92_9BACT</name>
<gene>
    <name evidence="12" type="ORF">G4V39_00340</name>
</gene>
<dbReference type="InterPro" id="IPR003445">
    <property type="entry name" value="Cat_transpt"/>
</dbReference>
<keyword evidence="11" id="KW-0472">Membrane</keyword>
<proteinExistence type="inferred from homology"/>
<evidence type="ECO:0000256" key="11">
    <source>
        <dbReference type="ARBA" id="ARBA00023136"/>
    </source>
</evidence>
<dbReference type="PANTHER" id="PTHR32024">
    <property type="entry name" value="TRK SYSTEM POTASSIUM UPTAKE PROTEIN TRKG-RELATED"/>
    <property type="match status" value="1"/>
</dbReference>
<dbReference type="NCBIfam" id="TIGR00933">
    <property type="entry name" value="2a38"/>
    <property type="match status" value="1"/>
</dbReference>
<keyword evidence="7" id="KW-0812">Transmembrane</keyword>
<evidence type="ECO:0000256" key="7">
    <source>
        <dbReference type="ARBA" id="ARBA00022692"/>
    </source>
</evidence>
<dbReference type="RefSeq" id="WP_166031030.1">
    <property type="nucleotide sequence ID" value="NZ_CP048877.1"/>
</dbReference>
<evidence type="ECO:0000256" key="2">
    <source>
        <dbReference type="ARBA" id="ARBA00009137"/>
    </source>
</evidence>
<keyword evidence="6" id="KW-0633">Potassium transport</keyword>
<dbReference type="InterPro" id="IPR004772">
    <property type="entry name" value="TrkH"/>
</dbReference>
<keyword evidence="9" id="KW-1133">Transmembrane helix</keyword>
<keyword evidence="5" id="KW-0997">Cell inner membrane</keyword>
<reference evidence="12 13" key="1">
    <citation type="submission" date="2020-02" db="EMBL/GenBank/DDBJ databases">
        <title>Genome analysis of Thermosulfuriphilus ammonigenes ST65T, an anaerobic thermophilic chemolithoautotrophic bacterium isolated from a deep-sea hydrothermal vent.</title>
        <authorList>
            <person name="Slobodkina G."/>
            <person name="Allioux M."/>
            <person name="Merkel A."/>
            <person name="Alain K."/>
            <person name="Jebbar M."/>
            <person name="Slobodkin A."/>
        </authorList>
    </citation>
    <scope>NUCLEOTIDE SEQUENCE [LARGE SCALE GENOMIC DNA]</scope>
    <source>
        <strain evidence="12 13">ST65</strain>
    </source>
</reference>
<keyword evidence="3" id="KW-0813">Transport</keyword>
<sequence>MKPGAVSYVLGWFFIFFSGALLLPGAIAIGFREYSSLWVFGTSAAISSLTGALLVRYLGEKEDLGHRDGFAIVVFGWLGASLLGALPYVFSGTMGFIDAFFESVSGFTTTGSTVLSSIEPLPKSLLFWRSLTQWLGGMGIIILSLAILPVLGVGGMQLYQAEMPGPTKDRLAPRIQDTARILWGVYIFFTLLETLLLVGGGLSVYEALCHSFTTMATGGFSTRTASVAAFNSAYVDYVITFFMFVAGINFTLHYRFLTGRLNAFWRSEEFRFYLWVGLGATVICTVFTIIYGIYDDPLTAVRFGAFQVWSIMTTTGFGTADFDLWPPVCKLLLLSLMFLGGCAGSTGGGIKQIRLVVFLKFMRVQLQRLIHPRAVGTIKIDNHRVDHEVLQGVLGFLALYMTVFVVASLIVTAQGVDLITGTSAVIATLNNIGPGLAKVGPTQHFAHLPALSKVVLSFCMLAGRLELYTMAVLLSPAYWQGMRFSRRQRQES</sequence>
<evidence type="ECO:0000256" key="4">
    <source>
        <dbReference type="ARBA" id="ARBA00022475"/>
    </source>
</evidence>
<dbReference type="KEGG" id="tav:G4V39_00340"/>
<dbReference type="EMBL" id="CP048877">
    <property type="protein sequence ID" value="QIJ70807.1"/>
    <property type="molecule type" value="Genomic_DNA"/>
</dbReference>
<dbReference type="PANTHER" id="PTHR32024:SF2">
    <property type="entry name" value="TRK SYSTEM POTASSIUM UPTAKE PROTEIN TRKG-RELATED"/>
    <property type="match status" value="1"/>
</dbReference>
<dbReference type="Proteomes" id="UP000502179">
    <property type="component" value="Chromosome"/>
</dbReference>
<organism evidence="12 13">
    <name type="scientific">Thermosulfuriphilus ammonigenes</name>
    <dbReference type="NCBI Taxonomy" id="1936021"/>
    <lineage>
        <taxon>Bacteria</taxon>
        <taxon>Pseudomonadati</taxon>
        <taxon>Thermodesulfobacteriota</taxon>
        <taxon>Thermodesulfobacteria</taxon>
        <taxon>Thermodesulfobacteriales</taxon>
        <taxon>Thermodesulfobacteriaceae</taxon>
        <taxon>Thermosulfuriphilus</taxon>
    </lineage>
</organism>